<keyword evidence="12" id="KW-1185">Reference proteome</keyword>
<dbReference type="SUPFAM" id="SSF55486">
    <property type="entry name" value="Metalloproteases ('zincins'), catalytic domain"/>
    <property type="match status" value="1"/>
</dbReference>
<evidence type="ECO:0000256" key="1">
    <source>
        <dbReference type="ARBA" id="ARBA00001947"/>
    </source>
</evidence>
<dbReference type="InterPro" id="IPR001818">
    <property type="entry name" value="Pept_M10_metallopeptidase"/>
</dbReference>
<dbReference type="PANTHER" id="PTHR10201:SF291">
    <property type="entry name" value="MATRIX METALLOPROTEINASE 1, ISOFORM C-RELATED"/>
    <property type="match status" value="1"/>
</dbReference>
<dbReference type="InterPro" id="IPR033739">
    <property type="entry name" value="M10A_MMP"/>
</dbReference>
<gene>
    <name evidence="13" type="primary">LOC107223952</name>
</gene>
<dbReference type="CDD" id="cd04278">
    <property type="entry name" value="ZnMc_MMP"/>
    <property type="match status" value="1"/>
</dbReference>
<keyword evidence="4" id="KW-0479">Metal-binding</keyword>
<organism evidence="12 13">
    <name type="scientific">Neodiprion lecontei</name>
    <name type="common">Redheaded pine sawfly</name>
    <dbReference type="NCBI Taxonomy" id="441921"/>
    <lineage>
        <taxon>Eukaryota</taxon>
        <taxon>Metazoa</taxon>
        <taxon>Ecdysozoa</taxon>
        <taxon>Arthropoda</taxon>
        <taxon>Hexapoda</taxon>
        <taxon>Insecta</taxon>
        <taxon>Pterygota</taxon>
        <taxon>Neoptera</taxon>
        <taxon>Endopterygota</taxon>
        <taxon>Hymenoptera</taxon>
        <taxon>Tenthredinoidea</taxon>
        <taxon>Diprionidae</taxon>
        <taxon>Diprioninae</taxon>
        <taxon>Neodiprion</taxon>
    </lineage>
</organism>
<evidence type="ECO:0000256" key="2">
    <source>
        <dbReference type="ARBA" id="ARBA00010370"/>
    </source>
</evidence>
<dbReference type="Proteomes" id="UP000829291">
    <property type="component" value="Chromosome 2"/>
</dbReference>
<dbReference type="Pfam" id="PF00413">
    <property type="entry name" value="Peptidase_M10"/>
    <property type="match status" value="1"/>
</dbReference>
<feature type="domain" description="Peptidase metallopeptidase" evidence="11">
    <location>
        <begin position="70"/>
        <end position="229"/>
    </location>
</feature>
<evidence type="ECO:0000256" key="9">
    <source>
        <dbReference type="SAM" id="MobiDB-lite"/>
    </source>
</evidence>
<keyword evidence="7" id="KW-0862">Zinc</keyword>
<dbReference type="GeneID" id="107223952"/>
<sequence>MPGMKRSQGSLRCAGIFALIGCALNAYAAPVVFENEAEPNHTMPLKSSIFPIFIDKVRTSIGRSKRYTLQGTKWMHKNLTYRINNYPENLNKTDVDNEIARAFAVWSNYTDLKFAVGSGKVDIDISFHRGDHGSNCKPFRGTLDMTAHAFFPASLLTGDAHFDLSQNWTIRNNSGLDLFQTAVHEFGHSLGLDHSNFQTAAMWPVVRRYSPNYQLDNDDITGIQKIYGTKTEGTKNSTKDQDASHREGILFSVTTESLPPVSNKTMSETNKIHVSQTSQNEFASLSTKSR</sequence>
<evidence type="ECO:0000256" key="5">
    <source>
        <dbReference type="ARBA" id="ARBA00022729"/>
    </source>
</evidence>
<evidence type="ECO:0000256" key="3">
    <source>
        <dbReference type="ARBA" id="ARBA00022670"/>
    </source>
</evidence>
<keyword evidence="8" id="KW-0482">Metalloprotease</keyword>
<protein>
    <submittedName>
        <fullName evidence="13">50 kDa hatching enzyme-like isoform X1</fullName>
    </submittedName>
</protein>
<feature type="region of interest" description="Disordered" evidence="9">
    <location>
        <begin position="254"/>
        <end position="290"/>
    </location>
</feature>
<dbReference type="SMART" id="SM00235">
    <property type="entry name" value="ZnMc"/>
    <property type="match status" value="1"/>
</dbReference>
<feature type="signal peptide" evidence="10">
    <location>
        <begin position="1"/>
        <end position="28"/>
    </location>
</feature>
<evidence type="ECO:0000313" key="12">
    <source>
        <dbReference type="Proteomes" id="UP000829291"/>
    </source>
</evidence>
<feature type="chain" id="PRO_5045670546" evidence="10">
    <location>
        <begin position="29"/>
        <end position="290"/>
    </location>
</feature>
<evidence type="ECO:0000259" key="11">
    <source>
        <dbReference type="SMART" id="SM00235"/>
    </source>
</evidence>
<dbReference type="InterPro" id="IPR021190">
    <property type="entry name" value="Pept_M10A"/>
</dbReference>
<evidence type="ECO:0000256" key="4">
    <source>
        <dbReference type="ARBA" id="ARBA00022723"/>
    </source>
</evidence>
<evidence type="ECO:0000313" key="13">
    <source>
        <dbReference type="RefSeq" id="XP_046587648.1"/>
    </source>
</evidence>
<comment type="similarity">
    <text evidence="2">Belongs to the peptidase M10A family.</text>
</comment>
<comment type="cofactor">
    <cofactor evidence="1">
        <name>Zn(2+)</name>
        <dbReference type="ChEBI" id="CHEBI:29105"/>
    </cofactor>
</comment>
<evidence type="ECO:0000256" key="10">
    <source>
        <dbReference type="SAM" id="SignalP"/>
    </source>
</evidence>
<dbReference type="RefSeq" id="XP_046587648.1">
    <property type="nucleotide sequence ID" value="XM_046731692.1"/>
</dbReference>
<keyword evidence="6" id="KW-0378">Hydrolase</keyword>
<evidence type="ECO:0000256" key="6">
    <source>
        <dbReference type="ARBA" id="ARBA00022801"/>
    </source>
</evidence>
<dbReference type="InterPro" id="IPR024079">
    <property type="entry name" value="MetalloPept_cat_dom_sf"/>
</dbReference>
<evidence type="ECO:0000256" key="7">
    <source>
        <dbReference type="ARBA" id="ARBA00022833"/>
    </source>
</evidence>
<keyword evidence="3" id="KW-0645">Protease</keyword>
<dbReference type="Gene3D" id="3.40.390.10">
    <property type="entry name" value="Collagenase (Catalytic Domain)"/>
    <property type="match status" value="1"/>
</dbReference>
<name>A0ABM3FI14_NEOLC</name>
<dbReference type="InterPro" id="IPR006026">
    <property type="entry name" value="Peptidase_Metallo"/>
</dbReference>
<evidence type="ECO:0000256" key="8">
    <source>
        <dbReference type="ARBA" id="ARBA00023049"/>
    </source>
</evidence>
<dbReference type="PRINTS" id="PR00138">
    <property type="entry name" value="MATRIXIN"/>
</dbReference>
<dbReference type="PANTHER" id="PTHR10201">
    <property type="entry name" value="MATRIX METALLOPROTEINASE"/>
    <property type="match status" value="1"/>
</dbReference>
<keyword evidence="5 10" id="KW-0732">Signal</keyword>
<proteinExistence type="inferred from homology"/>
<reference evidence="13" key="1">
    <citation type="submission" date="2025-08" db="UniProtKB">
        <authorList>
            <consortium name="RefSeq"/>
        </authorList>
    </citation>
    <scope>IDENTIFICATION</scope>
    <source>
        <tissue evidence="13">Thorax and Abdomen</tissue>
    </source>
</reference>
<accession>A0ABM3FI14</accession>